<evidence type="ECO:0008006" key="3">
    <source>
        <dbReference type="Google" id="ProtNLM"/>
    </source>
</evidence>
<gene>
    <name evidence="1" type="ordered locus">CLOAM0413</name>
</gene>
<dbReference type="EMBL" id="CU466930">
    <property type="protein sequence ID" value="CAO80316.1"/>
    <property type="molecule type" value="Genomic_DNA"/>
</dbReference>
<proteinExistence type="predicted"/>
<keyword evidence="2" id="KW-1185">Reference proteome</keyword>
<organism evidence="1 2">
    <name type="scientific">Cloacimonas acidaminovorans (strain Evry)</name>
    <dbReference type="NCBI Taxonomy" id="459349"/>
    <lineage>
        <taxon>Bacteria</taxon>
        <taxon>Pseudomonadati</taxon>
        <taxon>Candidatus Cloacimonadota</taxon>
        <taxon>Candidatus Cloacimonadia</taxon>
        <taxon>Candidatus Cloacimonadales</taxon>
        <taxon>Candidatus Cloacimonadaceae</taxon>
        <taxon>Candidatus Cloacimonas</taxon>
    </lineage>
</organism>
<dbReference type="eggNOG" id="COG1215">
    <property type="taxonomic scope" value="Bacteria"/>
</dbReference>
<sequence>MKISGFSFVRNGIKLYYPVVESILSILPICDEFVIAIGKSDPDDDTKERILALRETKIKIIDTEWDPKLCKRGVINAWQTDIAKNQCQGDWLFYLQADEVVHEKYLPVIKKRCEELLNSKEVEGLLFYYKHFWGDYYHYQNGHGWYPFEIRIIRNDPHIHSYQSAQSFRYFEYYDNPRQEKGTRKLKVAKVDAEIYHYGWVRPPQLMQNKRRALDSVHWGKEKADTYYNNAPQYFDYGPLSLLAVFNGTHPKVMQERISCFDWQDKLQLTGKPNPYREPHKHETFKYRFLTFIEKHFNSGKQIGTFKNYILLKR</sequence>
<dbReference type="AlphaFoldDB" id="B0VG93"/>
<dbReference type="Proteomes" id="UP000002019">
    <property type="component" value="Chromosome"/>
</dbReference>
<dbReference type="SUPFAM" id="SSF53448">
    <property type="entry name" value="Nucleotide-diphospho-sugar transferases"/>
    <property type="match status" value="1"/>
</dbReference>
<evidence type="ECO:0000313" key="2">
    <source>
        <dbReference type="Proteomes" id="UP000002019"/>
    </source>
</evidence>
<dbReference type="KEGG" id="caci:CLOAM0413"/>
<dbReference type="STRING" id="459349.CLOAM0413"/>
<protein>
    <recommendedName>
        <fullName evidence="3">Glycosyltransferase 2-like domain-containing protein</fullName>
    </recommendedName>
</protein>
<dbReference type="InterPro" id="IPR029044">
    <property type="entry name" value="Nucleotide-diphossugar_trans"/>
</dbReference>
<evidence type="ECO:0000313" key="1">
    <source>
        <dbReference type="EMBL" id="CAO80316.1"/>
    </source>
</evidence>
<name>B0VG93_CLOAI</name>
<dbReference type="OrthoDB" id="9815923at2"/>
<accession>B0VG93</accession>
<dbReference type="Gene3D" id="3.90.550.10">
    <property type="entry name" value="Spore Coat Polysaccharide Biosynthesis Protein SpsA, Chain A"/>
    <property type="match status" value="1"/>
</dbReference>
<dbReference type="RefSeq" id="WP_015424177.1">
    <property type="nucleotide sequence ID" value="NC_020449.1"/>
</dbReference>
<reference evidence="1 2" key="1">
    <citation type="journal article" date="2008" name="J. Bacteriol.">
        <title>'Candidatus Cloacamonas acidaminovorans': genome sequence reconstruction provides a first glimpse of a new bacterial division.</title>
        <authorList>
            <person name="Pelletier E."/>
            <person name="Kreimeyer A."/>
            <person name="Bocs S."/>
            <person name="Rouy Z."/>
            <person name="Gyapay G."/>
            <person name="Chouari R."/>
            <person name="Riviere D."/>
            <person name="Ganesan A."/>
            <person name="Daegelen P."/>
            <person name="Sghir A."/>
            <person name="Cohen G.N."/>
            <person name="Medigue C."/>
            <person name="Weissenbach J."/>
            <person name="Le Paslier D."/>
        </authorList>
    </citation>
    <scope>NUCLEOTIDE SEQUENCE [LARGE SCALE GENOMIC DNA]</scope>
    <source>
        <strain evidence="2">Evry</strain>
    </source>
</reference>
<dbReference type="HOGENOM" id="CLU_962800_0_0_0"/>